<comment type="similarity">
    <text evidence="1">Belongs to the transposase IS21/IS408/IS1162 family.</text>
</comment>
<dbReference type="Pfam" id="PF22483">
    <property type="entry name" value="Mu-transpos_C_2"/>
    <property type="match status" value="1"/>
</dbReference>
<dbReference type="PANTHER" id="PTHR35004:SF7">
    <property type="entry name" value="INTEGRASE PROTEIN"/>
    <property type="match status" value="1"/>
</dbReference>
<dbReference type="NCBIfam" id="NF033546">
    <property type="entry name" value="transpos_IS21"/>
    <property type="match status" value="1"/>
</dbReference>
<dbReference type="Pfam" id="PF13384">
    <property type="entry name" value="HTH_23"/>
    <property type="match status" value="1"/>
</dbReference>
<dbReference type="AlphaFoldDB" id="A0A0J6SSA4"/>
<dbReference type="InterPro" id="IPR054353">
    <property type="entry name" value="IstA-like_C"/>
</dbReference>
<dbReference type="Gene3D" id="1.10.10.60">
    <property type="entry name" value="Homeodomain-like"/>
    <property type="match status" value="1"/>
</dbReference>
<dbReference type="Pfam" id="PF00665">
    <property type="entry name" value="rve"/>
    <property type="match status" value="1"/>
</dbReference>
<dbReference type="SUPFAM" id="SSF53098">
    <property type="entry name" value="Ribonuclease H-like"/>
    <property type="match status" value="1"/>
</dbReference>
<dbReference type="PROSITE" id="PS50994">
    <property type="entry name" value="INTEGRASE"/>
    <property type="match status" value="1"/>
</dbReference>
<reference evidence="4 5" key="1">
    <citation type="submission" date="2015-03" db="EMBL/GenBank/DDBJ databases">
        <title>Genome sequencing of Methylobacterium aquaticum DSM16371 type strain.</title>
        <authorList>
            <person name="Chaudhry V."/>
            <person name="Patil P.B."/>
        </authorList>
    </citation>
    <scope>NUCLEOTIDE SEQUENCE [LARGE SCALE GENOMIC DNA]</scope>
    <source>
        <strain evidence="4 5">DSM 16371</strain>
    </source>
</reference>
<evidence type="ECO:0000313" key="5">
    <source>
        <dbReference type="Proteomes" id="UP000035929"/>
    </source>
</evidence>
<evidence type="ECO:0000259" key="3">
    <source>
        <dbReference type="PROSITE" id="PS50994"/>
    </source>
</evidence>
<comment type="caution">
    <text evidence="4">The sequence shown here is derived from an EMBL/GenBank/DDBJ whole genome shotgun (WGS) entry which is preliminary data.</text>
</comment>
<dbReference type="GO" id="GO:0003676">
    <property type="term" value="F:nucleic acid binding"/>
    <property type="evidence" value="ECO:0007669"/>
    <property type="project" value="InterPro"/>
</dbReference>
<dbReference type="Proteomes" id="UP000035929">
    <property type="component" value="Unassembled WGS sequence"/>
</dbReference>
<feature type="compositionally biased region" description="Basic and acidic residues" evidence="2">
    <location>
        <begin position="8"/>
        <end position="21"/>
    </location>
</feature>
<sequence>MTRNEAQALERTDDPRRAEMKTPDEVTAMRRLKALGWGAKRIAAELGCSKTTVKDWLRRGEWRPCAKPSRSRQLDGLADWLAARFRQHAGNADVVRQDLATEKGIHVSLRTVERAVAPLRQDLVAAARATVRFETPPGEQMQIDFGERRVTIGEEPTRVFLFVATLGYSRRLHVRAFGHERQEDWFTGLESAFRAFGGVPREVLLDNARALVLHHDPVSREVVFHPRLQAFARHWGFRVRACAPYRARTKGKDERGVGYVKRNAVAGRSFASFAGLEAHLDAWTREVADQRTHGTTGEAPAGRFARDEAGALTPLGGVPPFTTARDLMRRVGADCAVAVDGNAYSVPWRLIGEAVRVTVSGARVRVHHGGQEVASHAELTGRHGRAVDDAHLAGLVGSRDRPAYRQEPVPLDEAPPPTLLRPLSEYEAVAGGGF</sequence>
<gene>
    <name evidence="4" type="ORF">VP06_09810</name>
</gene>
<dbReference type="GO" id="GO:0015074">
    <property type="term" value="P:DNA integration"/>
    <property type="evidence" value="ECO:0007669"/>
    <property type="project" value="InterPro"/>
</dbReference>
<evidence type="ECO:0000256" key="2">
    <source>
        <dbReference type="SAM" id="MobiDB-lite"/>
    </source>
</evidence>
<accession>A0A0J6SSA4</accession>
<dbReference type="PATRIC" id="fig|270351.6.peg.6761"/>
<proteinExistence type="inferred from homology"/>
<dbReference type="PANTHER" id="PTHR35004">
    <property type="entry name" value="TRANSPOSASE RV3428C-RELATED"/>
    <property type="match status" value="1"/>
</dbReference>
<dbReference type="InterPro" id="IPR001584">
    <property type="entry name" value="Integrase_cat-core"/>
</dbReference>
<feature type="domain" description="Integrase catalytic" evidence="3">
    <location>
        <begin position="132"/>
        <end position="308"/>
    </location>
</feature>
<dbReference type="EMBL" id="LABX01000069">
    <property type="protein sequence ID" value="KMO36457.1"/>
    <property type="molecule type" value="Genomic_DNA"/>
</dbReference>
<feature type="region of interest" description="Disordered" evidence="2">
    <location>
        <begin position="1"/>
        <end position="21"/>
    </location>
</feature>
<organism evidence="4 5">
    <name type="scientific">Methylobacterium aquaticum</name>
    <dbReference type="NCBI Taxonomy" id="270351"/>
    <lineage>
        <taxon>Bacteria</taxon>
        <taxon>Pseudomonadati</taxon>
        <taxon>Pseudomonadota</taxon>
        <taxon>Alphaproteobacteria</taxon>
        <taxon>Hyphomicrobiales</taxon>
        <taxon>Methylobacteriaceae</taxon>
        <taxon>Methylobacterium</taxon>
    </lineage>
</organism>
<protein>
    <submittedName>
        <fullName evidence="4">Transposase</fullName>
    </submittedName>
</protein>
<dbReference type="InterPro" id="IPR036397">
    <property type="entry name" value="RNaseH_sf"/>
</dbReference>
<dbReference type="InterPro" id="IPR012337">
    <property type="entry name" value="RNaseH-like_sf"/>
</dbReference>
<dbReference type="Gene3D" id="3.30.420.10">
    <property type="entry name" value="Ribonuclease H-like superfamily/Ribonuclease H"/>
    <property type="match status" value="1"/>
</dbReference>
<evidence type="ECO:0000256" key="1">
    <source>
        <dbReference type="ARBA" id="ARBA00009277"/>
    </source>
</evidence>
<evidence type="ECO:0000313" key="4">
    <source>
        <dbReference type="EMBL" id="KMO36457.1"/>
    </source>
</evidence>
<name>A0A0J6SSA4_9HYPH</name>